<keyword evidence="3" id="KW-1185">Reference proteome</keyword>
<name>A0AAD5QCT1_PYTIN</name>
<dbReference type="PANTHER" id="PTHR11362:SF82">
    <property type="entry name" value="PHOSPHATIDYLETHANOLAMINE-BINDING PROTEIN 4"/>
    <property type="match status" value="1"/>
</dbReference>
<evidence type="ECO:0000313" key="3">
    <source>
        <dbReference type="Proteomes" id="UP001209570"/>
    </source>
</evidence>
<dbReference type="Gene3D" id="3.90.280.10">
    <property type="entry name" value="PEBP-like"/>
    <property type="match status" value="1"/>
</dbReference>
<accession>A0AAD5QCT1</accession>
<feature type="region of interest" description="Disordered" evidence="1">
    <location>
        <begin position="82"/>
        <end position="101"/>
    </location>
</feature>
<dbReference type="EMBL" id="JAKCXM010000004">
    <property type="protein sequence ID" value="KAJ0409414.1"/>
    <property type="molecule type" value="Genomic_DNA"/>
</dbReference>
<dbReference type="PANTHER" id="PTHR11362">
    <property type="entry name" value="PHOSPHATIDYLETHANOLAMINE-BINDING PROTEIN"/>
    <property type="match status" value="1"/>
</dbReference>
<evidence type="ECO:0000256" key="1">
    <source>
        <dbReference type="SAM" id="MobiDB-lite"/>
    </source>
</evidence>
<sequence length="415" mass="45571">MSTPLKALIQERLRAKLVRQEVEDDVGFGVLGSSGFEARGDIYGDRRGCTMHVPSALADTTPLIDPSEYLLPLTSPLHRPATQRRRYEKGDNNRFTREESRLSARKRCSRDLLVSPRDKHRLTPLSIPPVESISGMEKTRHTRAYDQILSPDSRLAAKTMVTGFATNGGTFQRTTMGASSSLRVGTALSLRILLSLASSFFLLSLFLAVTGTTQSALRGVSAEERLLAVALSEDVKSPLESDIMAKILKSVGVSADDAISGRAHVDLEYAGESVQTGSFVPMNKASSPPNVKVQGPSVYTLILVDIDAPDPDEPSHSPFLHYIVANLEQDDGDGKSPEPPTEVVSYFAVSPPIGDHRYVALLFDQGPDRIDPKELQALDETYKRQRSTFSVGAFAKREGLRYVTFNYFYSHKPVN</sequence>
<dbReference type="AlphaFoldDB" id="A0AAD5QCT1"/>
<dbReference type="InterPro" id="IPR008914">
    <property type="entry name" value="PEBP"/>
</dbReference>
<evidence type="ECO:0008006" key="4">
    <source>
        <dbReference type="Google" id="ProtNLM"/>
    </source>
</evidence>
<gene>
    <name evidence="2" type="ORF">P43SY_002304</name>
</gene>
<feature type="compositionally biased region" description="Basic and acidic residues" evidence="1">
    <location>
        <begin position="88"/>
        <end position="101"/>
    </location>
</feature>
<dbReference type="SUPFAM" id="SSF49777">
    <property type="entry name" value="PEBP-like"/>
    <property type="match status" value="1"/>
</dbReference>
<evidence type="ECO:0000313" key="2">
    <source>
        <dbReference type="EMBL" id="KAJ0409414.1"/>
    </source>
</evidence>
<dbReference type="CDD" id="cd00866">
    <property type="entry name" value="PEBP_euk"/>
    <property type="match status" value="1"/>
</dbReference>
<dbReference type="InterPro" id="IPR036610">
    <property type="entry name" value="PEBP-like_sf"/>
</dbReference>
<dbReference type="Pfam" id="PF01161">
    <property type="entry name" value="PBP"/>
    <property type="match status" value="1"/>
</dbReference>
<dbReference type="InterPro" id="IPR035810">
    <property type="entry name" value="PEBP_euk"/>
</dbReference>
<dbReference type="Proteomes" id="UP001209570">
    <property type="component" value="Unassembled WGS sequence"/>
</dbReference>
<organism evidence="2 3">
    <name type="scientific">Pythium insidiosum</name>
    <name type="common">Pythiosis disease agent</name>
    <dbReference type="NCBI Taxonomy" id="114742"/>
    <lineage>
        <taxon>Eukaryota</taxon>
        <taxon>Sar</taxon>
        <taxon>Stramenopiles</taxon>
        <taxon>Oomycota</taxon>
        <taxon>Peronosporomycetes</taxon>
        <taxon>Pythiales</taxon>
        <taxon>Pythiaceae</taxon>
        <taxon>Pythium</taxon>
    </lineage>
</organism>
<proteinExistence type="predicted"/>
<reference evidence="2" key="1">
    <citation type="submission" date="2021-12" db="EMBL/GenBank/DDBJ databases">
        <title>Prjna785345.</title>
        <authorList>
            <person name="Rujirawat T."/>
            <person name="Krajaejun T."/>
        </authorList>
    </citation>
    <scope>NUCLEOTIDE SEQUENCE</scope>
    <source>
        <strain evidence="2">Pi057C3</strain>
    </source>
</reference>
<protein>
    <recommendedName>
        <fullName evidence="4">Phosphatidylethanolamine-binding protein</fullName>
    </recommendedName>
</protein>
<comment type="caution">
    <text evidence="2">The sequence shown here is derived from an EMBL/GenBank/DDBJ whole genome shotgun (WGS) entry which is preliminary data.</text>
</comment>